<reference evidence="3 4" key="1">
    <citation type="submission" date="2020-04" db="EMBL/GenBank/DDBJ databases">
        <title>Arthrobacter sp. nov.</title>
        <authorList>
            <person name="Liu S."/>
        </authorList>
    </citation>
    <scope>NUCLEOTIDE SEQUENCE [LARGE SCALE GENOMIC DNA]</scope>
    <source>
        <strain evidence="3 4">E918</strain>
    </source>
</reference>
<name>A0A7X6K867_9MICC</name>
<dbReference type="Pfam" id="PF00589">
    <property type="entry name" value="Phage_integrase"/>
    <property type="match status" value="1"/>
</dbReference>
<evidence type="ECO:0000313" key="3">
    <source>
        <dbReference type="EMBL" id="NKX56934.1"/>
    </source>
</evidence>
<comment type="caution">
    <text evidence="3">The sequence shown here is derived from an EMBL/GenBank/DDBJ whole genome shotgun (WGS) entry which is preliminary data.</text>
</comment>
<feature type="domain" description="Tyr recombinase" evidence="2">
    <location>
        <begin position="1"/>
        <end position="47"/>
    </location>
</feature>
<keyword evidence="4" id="KW-1185">Reference proteome</keyword>
<dbReference type="SUPFAM" id="SSF56349">
    <property type="entry name" value="DNA breaking-rejoining enzymes"/>
    <property type="match status" value="1"/>
</dbReference>
<accession>A0A7X6K867</accession>
<keyword evidence="1" id="KW-0233">DNA recombination</keyword>
<evidence type="ECO:0000256" key="1">
    <source>
        <dbReference type="ARBA" id="ARBA00023172"/>
    </source>
</evidence>
<organism evidence="3 4">
    <name type="scientific">Arthrobacter mobilis</name>
    <dbReference type="NCBI Taxonomy" id="2724944"/>
    <lineage>
        <taxon>Bacteria</taxon>
        <taxon>Bacillati</taxon>
        <taxon>Actinomycetota</taxon>
        <taxon>Actinomycetes</taxon>
        <taxon>Micrococcales</taxon>
        <taxon>Micrococcaceae</taxon>
        <taxon>Arthrobacter</taxon>
    </lineage>
</organism>
<dbReference type="GO" id="GO:0006310">
    <property type="term" value="P:DNA recombination"/>
    <property type="evidence" value="ECO:0007669"/>
    <property type="project" value="UniProtKB-KW"/>
</dbReference>
<dbReference type="GO" id="GO:0003677">
    <property type="term" value="F:DNA binding"/>
    <property type="evidence" value="ECO:0007669"/>
    <property type="project" value="InterPro"/>
</dbReference>
<protein>
    <submittedName>
        <fullName evidence="3">Tyrosine-type recombinase/integrase</fullName>
    </submittedName>
</protein>
<dbReference type="GO" id="GO:0015074">
    <property type="term" value="P:DNA integration"/>
    <property type="evidence" value="ECO:0007669"/>
    <property type="project" value="InterPro"/>
</dbReference>
<dbReference type="Gene3D" id="1.10.443.10">
    <property type="entry name" value="Intergrase catalytic core"/>
    <property type="match status" value="1"/>
</dbReference>
<gene>
    <name evidence="3" type="ORF">HGG74_20935</name>
</gene>
<sequence>RHTFATIALDAGTALHDLQDSMGHADPRTTRRYDRARGSLNKAAGYDVARVLA</sequence>
<dbReference type="InterPro" id="IPR013762">
    <property type="entry name" value="Integrase-like_cat_sf"/>
</dbReference>
<dbReference type="RefSeq" id="WP_168489472.1">
    <property type="nucleotide sequence ID" value="NZ_JAAZSQ010000079.1"/>
</dbReference>
<dbReference type="InterPro" id="IPR002104">
    <property type="entry name" value="Integrase_catalytic"/>
</dbReference>
<evidence type="ECO:0000259" key="2">
    <source>
        <dbReference type="PROSITE" id="PS51898"/>
    </source>
</evidence>
<dbReference type="AlphaFoldDB" id="A0A7X6K867"/>
<dbReference type="InterPro" id="IPR011010">
    <property type="entry name" value="DNA_brk_join_enz"/>
</dbReference>
<proteinExistence type="predicted"/>
<dbReference type="Proteomes" id="UP000544090">
    <property type="component" value="Unassembled WGS sequence"/>
</dbReference>
<feature type="non-terminal residue" evidence="3">
    <location>
        <position position="1"/>
    </location>
</feature>
<dbReference type="PROSITE" id="PS51898">
    <property type="entry name" value="TYR_RECOMBINASE"/>
    <property type="match status" value="1"/>
</dbReference>
<evidence type="ECO:0000313" key="4">
    <source>
        <dbReference type="Proteomes" id="UP000544090"/>
    </source>
</evidence>
<dbReference type="EMBL" id="JAAZSQ010000079">
    <property type="protein sequence ID" value="NKX56934.1"/>
    <property type="molecule type" value="Genomic_DNA"/>
</dbReference>